<evidence type="ECO:0000313" key="3">
    <source>
        <dbReference type="Proteomes" id="UP000053599"/>
    </source>
</evidence>
<dbReference type="OrthoDB" id="202415at2759"/>
<dbReference type="HOGENOM" id="CLU_028539_2_1_1"/>
<proteinExistence type="predicted"/>
<gene>
    <name evidence="2" type="ORF">PV11_03021</name>
</gene>
<organism evidence="2 3">
    <name type="scientific">Exophiala sideris</name>
    <dbReference type="NCBI Taxonomy" id="1016849"/>
    <lineage>
        <taxon>Eukaryota</taxon>
        <taxon>Fungi</taxon>
        <taxon>Dikarya</taxon>
        <taxon>Ascomycota</taxon>
        <taxon>Pezizomycotina</taxon>
        <taxon>Eurotiomycetes</taxon>
        <taxon>Chaetothyriomycetidae</taxon>
        <taxon>Chaetothyriales</taxon>
        <taxon>Herpotrichiellaceae</taxon>
        <taxon>Exophiala</taxon>
    </lineage>
</organism>
<dbReference type="PANTHER" id="PTHR12203:SF107">
    <property type="entry name" value="GLYCOSYL TRANSFERASE CAP10 DOMAIN-CONTAINING PROTEIN"/>
    <property type="match status" value="1"/>
</dbReference>
<protein>
    <recommendedName>
        <fullName evidence="1">Glycosyl transferase CAP10 domain-containing protein</fullName>
    </recommendedName>
</protein>
<dbReference type="Pfam" id="PF05686">
    <property type="entry name" value="Glyco_transf_90"/>
    <property type="match status" value="1"/>
</dbReference>
<dbReference type="EMBL" id="KN846951">
    <property type="protein sequence ID" value="KIV87478.1"/>
    <property type="molecule type" value="Genomic_DNA"/>
</dbReference>
<reference evidence="2 3" key="1">
    <citation type="submission" date="2015-01" db="EMBL/GenBank/DDBJ databases">
        <title>The Genome Sequence of Exophiala sideris CBS121828.</title>
        <authorList>
            <consortium name="The Broad Institute Genomics Platform"/>
            <person name="Cuomo C."/>
            <person name="de Hoog S."/>
            <person name="Gorbushina A."/>
            <person name="Stielow B."/>
            <person name="Teixiera M."/>
            <person name="Abouelleil A."/>
            <person name="Chapman S.B."/>
            <person name="Priest M."/>
            <person name="Young S.K."/>
            <person name="Wortman J."/>
            <person name="Nusbaum C."/>
            <person name="Birren B."/>
        </authorList>
    </citation>
    <scope>NUCLEOTIDE SEQUENCE [LARGE SCALE GENOMIC DNA]</scope>
    <source>
        <strain evidence="2 3">CBS 121828</strain>
    </source>
</reference>
<dbReference type="PANTHER" id="PTHR12203">
    <property type="entry name" value="KDEL LYS-ASP-GLU-LEU CONTAINING - RELATED"/>
    <property type="match status" value="1"/>
</dbReference>
<dbReference type="InterPro" id="IPR006598">
    <property type="entry name" value="CAP10"/>
</dbReference>
<dbReference type="InterPro" id="IPR051091">
    <property type="entry name" value="O-Glucosyltr/Glycosyltrsf_90"/>
</dbReference>
<feature type="domain" description="Glycosyl transferase CAP10" evidence="1">
    <location>
        <begin position="142"/>
        <end position="368"/>
    </location>
</feature>
<name>A0A0D1ZL14_9EURO</name>
<dbReference type="AlphaFoldDB" id="A0A0D1ZL14"/>
<evidence type="ECO:0000313" key="2">
    <source>
        <dbReference type="EMBL" id="KIV87478.1"/>
    </source>
</evidence>
<dbReference type="SMART" id="SM00672">
    <property type="entry name" value="CAP10"/>
    <property type="match status" value="1"/>
</dbReference>
<accession>A0A0D1ZL14</accession>
<sequence length="398" mass="45223">MGVLKVEGTMAPLGHGNSHRTTLAACLLMALFFVYCTNPALLRLPIEVPTAPNDQQANSLSLNDSQCTALFPDAFEEIEFALTRGPIDRSLEDVDVRNGHVRARIYNGALYVIDRGHDVRHRQSAILHQIHRAIITAPSPSEIPNIEFEFSANDHPSADVWSLARSDAIEEFQNMWLMPDSDFWSGPEPHIGSLDEIHERIIKTEGSMTWAEKNSKALWRGSVEGDKVLGAQLINVAEDQDWSDVEQLKCDSDALNMEEICQYKYLIYTEDVAYPSRLRNYQMCRSVIISPELKWQQTTSSLISSSGPDQNMVIVKEDWSDLARTIERLEANPDHAERIANNTARTFRDWYLRPGVETCYWRKLFRAWAEVTDSVGELAPDQRGTRFESFVLNHKKLS</sequence>
<evidence type="ECO:0000259" key="1">
    <source>
        <dbReference type="SMART" id="SM00672"/>
    </source>
</evidence>
<dbReference type="Proteomes" id="UP000053599">
    <property type="component" value="Unassembled WGS sequence"/>
</dbReference>